<comment type="caution">
    <text evidence="1">The sequence shown here is derived from an EMBL/GenBank/DDBJ whole genome shotgun (WGS) entry which is preliminary data.</text>
</comment>
<accession>A0AAD9ZEY4</accession>
<dbReference type="EMBL" id="JASNWA010000006">
    <property type="protein sequence ID" value="KAK3175303.1"/>
    <property type="molecule type" value="Genomic_DNA"/>
</dbReference>
<evidence type="ECO:0008006" key="3">
    <source>
        <dbReference type="Google" id="ProtNLM"/>
    </source>
</evidence>
<keyword evidence="2" id="KW-1185">Reference proteome</keyword>
<proteinExistence type="predicted"/>
<dbReference type="Proteomes" id="UP001276659">
    <property type="component" value="Unassembled WGS sequence"/>
</dbReference>
<organism evidence="1 2">
    <name type="scientific">Lepraria neglecta</name>
    <dbReference type="NCBI Taxonomy" id="209136"/>
    <lineage>
        <taxon>Eukaryota</taxon>
        <taxon>Fungi</taxon>
        <taxon>Dikarya</taxon>
        <taxon>Ascomycota</taxon>
        <taxon>Pezizomycotina</taxon>
        <taxon>Lecanoromycetes</taxon>
        <taxon>OSLEUM clade</taxon>
        <taxon>Lecanoromycetidae</taxon>
        <taxon>Lecanorales</taxon>
        <taxon>Lecanorineae</taxon>
        <taxon>Stereocaulaceae</taxon>
        <taxon>Lepraria</taxon>
    </lineage>
</organism>
<name>A0AAD9ZEY4_9LECA</name>
<sequence>MEISRKCDILGKLPLEIGQRIAQYLELHQGFQARRVSSNWPRVLSSPTATSYLKPWFRDSEVSLRIPKGFLVEGTTSLKAEHVDAFCNGTAFSKAIVEFDQSLPNGFEGVIDYATGRLKVMDLKQVVCKDAAMSFSDFVDERMGDLDPDLFKPIVLGDERFLIHLLRDYYVIWCFDKNITMPNEIKEYGSWMREQRKRRTLPAQGNKVGA</sequence>
<dbReference type="InterPro" id="IPR036047">
    <property type="entry name" value="F-box-like_dom_sf"/>
</dbReference>
<evidence type="ECO:0000313" key="2">
    <source>
        <dbReference type="Proteomes" id="UP001276659"/>
    </source>
</evidence>
<reference evidence="1" key="1">
    <citation type="submission" date="2022-11" db="EMBL/GenBank/DDBJ databases">
        <title>Chromosomal genome sequence assembly and mating type (MAT) locus characterization of the leprose asexual lichenized fungus Lepraria neglecta (Nyl.) Erichsen.</title>
        <authorList>
            <person name="Allen J.L."/>
            <person name="Pfeffer B."/>
        </authorList>
    </citation>
    <scope>NUCLEOTIDE SEQUENCE</scope>
    <source>
        <strain evidence="1">Allen 5258</strain>
    </source>
</reference>
<protein>
    <recommendedName>
        <fullName evidence="3">F-box domain-containing protein</fullName>
    </recommendedName>
</protein>
<evidence type="ECO:0000313" key="1">
    <source>
        <dbReference type="EMBL" id="KAK3175303.1"/>
    </source>
</evidence>
<gene>
    <name evidence="1" type="ORF">OEA41_002550</name>
</gene>
<dbReference type="Gene3D" id="1.20.1280.50">
    <property type="match status" value="1"/>
</dbReference>
<dbReference type="AlphaFoldDB" id="A0AAD9ZEY4"/>
<dbReference type="SUPFAM" id="SSF81383">
    <property type="entry name" value="F-box domain"/>
    <property type="match status" value="1"/>
</dbReference>